<accession>A0A420WU10</accession>
<dbReference type="Pfam" id="PF02464">
    <property type="entry name" value="CinA"/>
    <property type="match status" value="1"/>
</dbReference>
<proteinExistence type="predicted"/>
<dbReference type="Proteomes" id="UP000281975">
    <property type="component" value="Unassembled WGS sequence"/>
</dbReference>
<evidence type="ECO:0000313" key="3">
    <source>
        <dbReference type="Proteomes" id="UP000281975"/>
    </source>
</evidence>
<sequence>MDERELNRVVEFMTEQQLVMATAESCTAGLIVSELVSIPGTGQLLDSGLVVYSPEAKQRYLDIDDSLFEQYSLTSEVIARAMAQGALNNTHATVTLANTGVAGPAAGDDGTPVGTVCFAWGFRFDSGDIVLSETRRFDGDRNEVRMAAAHYALNRISDYHRQASQSSQAS</sequence>
<organism evidence="2 3">
    <name type="scientific">Kushneria sinocarnis</name>
    <dbReference type="NCBI Taxonomy" id="595502"/>
    <lineage>
        <taxon>Bacteria</taxon>
        <taxon>Pseudomonadati</taxon>
        <taxon>Pseudomonadota</taxon>
        <taxon>Gammaproteobacteria</taxon>
        <taxon>Oceanospirillales</taxon>
        <taxon>Halomonadaceae</taxon>
        <taxon>Kushneria</taxon>
    </lineage>
</organism>
<evidence type="ECO:0000313" key="2">
    <source>
        <dbReference type="EMBL" id="RKQ96929.1"/>
    </source>
</evidence>
<dbReference type="GO" id="GO:0016787">
    <property type="term" value="F:hydrolase activity"/>
    <property type="evidence" value="ECO:0007669"/>
    <property type="project" value="UniProtKB-KW"/>
</dbReference>
<dbReference type="Gene3D" id="3.90.950.20">
    <property type="entry name" value="CinA-like"/>
    <property type="match status" value="1"/>
</dbReference>
<dbReference type="NCBIfam" id="TIGR00199">
    <property type="entry name" value="PncC_domain"/>
    <property type="match status" value="1"/>
</dbReference>
<dbReference type="EMBL" id="RBIN01000008">
    <property type="protein sequence ID" value="RKQ96929.1"/>
    <property type="molecule type" value="Genomic_DNA"/>
</dbReference>
<reference evidence="2 3" key="1">
    <citation type="submission" date="2018-10" db="EMBL/GenBank/DDBJ databases">
        <title>Genomic Encyclopedia of Type Strains, Phase IV (KMG-IV): sequencing the most valuable type-strain genomes for metagenomic binning, comparative biology and taxonomic classification.</title>
        <authorList>
            <person name="Goeker M."/>
        </authorList>
    </citation>
    <scope>NUCLEOTIDE SEQUENCE [LARGE SCALE GENOMIC DNA]</scope>
    <source>
        <strain evidence="2 3">DSM 23229</strain>
    </source>
</reference>
<feature type="domain" description="CinA C-terminal" evidence="1">
    <location>
        <begin position="7"/>
        <end position="158"/>
    </location>
</feature>
<dbReference type="OrthoDB" id="9801454at2"/>
<keyword evidence="3" id="KW-1185">Reference proteome</keyword>
<protein>
    <submittedName>
        <fullName evidence="2">PncC family amidohydrolase</fullName>
    </submittedName>
</protein>
<dbReference type="InterPro" id="IPR036653">
    <property type="entry name" value="CinA-like_C"/>
</dbReference>
<dbReference type="RefSeq" id="WP_121173760.1">
    <property type="nucleotide sequence ID" value="NZ_RBIN01000008.1"/>
</dbReference>
<dbReference type="InterPro" id="IPR008136">
    <property type="entry name" value="CinA_C"/>
</dbReference>
<gene>
    <name evidence="2" type="ORF">C7446_2790</name>
</gene>
<comment type="caution">
    <text evidence="2">The sequence shown here is derived from an EMBL/GenBank/DDBJ whole genome shotgun (WGS) entry which is preliminary data.</text>
</comment>
<name>A0A420WU10_9GAMM</name>
<keyword evidence="2" id="KW-0378">Hydrolase</keyword>
<dbReference type="AlphaFoldDB" id="A0A420WU10"/>
<evidence type="ECO:0000259" key="1">
    <source>
        <dbReference type="Pfam" id="PF02464"/>
    </source>
</evidence>
<dbReference type="SUPFAM" id="SSF142433">
    <property type="entry name" value="CinA-like"/>
    <property type="match status" value="1"/>
</dbReference>